<feature type="chain" id="PRO_5005549048" description="Secreted protein" evidence="1">
    <location>
        <begin position="26"/>
        <end position="109"/>
    </location>
</feature>
<proteinExistence type="predicted"/>
<reference evidence="3" key="1">
    <citation type="submission" date="2014-03" db="EMBL/GenBank/DDBJ databases">
        <title>The Genome Sequence of Puccinia striiformis f. sp. tritici PST-78.</title>
        <authorList>
            <consortium name="The Broad Institute Genome Sequencing Platform"/>
            <person name="Cuomo C."/>
            <person name="Hulbert S."/>
            <person name="Chen X."/>
            <person name="Walker B."/>
            <person name="Young S.K."/>
            <person name="Zeng Q."/>
            <person name="Gargeya S."/>
            <person name="Fitzgerald M."/>
            <person name="Haas B."/>
            <person name="Abouelleil A."/>
            <person name="Alvarado L."/>
            <person name="Arachchi H.M."/>
            <person name="Berlin A.M."/>
            <person name="Chapman S.B."/>
            <person name="Goldberg J."/>
            <person name="Griggs A."/>
            <person name="Gujja S."/>
            <person name="Hansen M."/>
            <person name="Howarth C."/>
            <person name="Imamovic A."/>
            <person name="Larimer J."/>
            <person name="McCowan C."/>
            <person name="Montmayeur A."/>
            <person name="Murphy C."/>
            <person name="Neiman D."/>
            <person name="Pearson M."/>
            <person name="Priest M."/>
            <person name="Roberts A."/>
            <person name="Saif S."/>
            <person name="Shea T."/>
            <person name="Sisk P."/>
            <person name="Sykes S."/>
            <person name="Wortman J."/>
            <person name="Nusbaum C."/>
            <person name="Birren B."/>
        </authorList>
    </citation>
    <scope>NUCLEOTIDE SEQUENCE [LARGE SCALE GENOMIC DNA]</scope>
    <source>
        <strain evidence="3">race PST-78</strain>
    </source>
</reference>
<evidence type="ECO:0000313" key="3">
    <source>
        <dbReference type="Proteomes" id="UP000054564"/>
    </source>
</evidence>
<dbReference type="EMBL" id="AJIL01000221">
    <property type="protein sequence ID" value="KNE91073.1"/>
    <property type="molecule type" value="Genomic_DNA"/>
</dbReference>
<accession>A0A0L0UVK5</accession>
<dbReference type="AlphaFoldDB" id="A0A0L0UVK5"/>
<evidence type="ECO:0000313" key="2">
    <source>
        <dbReference type="EMBL" id="KNE91073.1"/>
    </source>
</evidence>
<comment type="caution">
    <text evidence="2">The sequence shown here is derived from an EMBL/GenBank/DDBJ whole genome shotgun (WGS) entry which is preliminary data.</text>
</comment>
<sequence>MYIYSYSLVFGLLVLRAIAPPPTISEELPSLCDDTSRGIAEQLGPASERVQSGPQLTHDATSVQTAQGTNVQSALDGRQSQWLDTEGGMGELRKPPVPQSRLVRLFLSI</sequence>
<protein>
    <recommendedName>
        <fullName evidence="4">Secreted protein</fullName>
    </recommendedName>
</protein>
<keyword evidence="1" id="KW-0732">Signal</keyword>
<keyword evidence="3" id="KW-1185">Reference proteome</keyword>
<organism evidence="2 3">
    <name type="scientific">Puccinia striiformis f. sp. tritici PST-78</name>
    <dbReference type="NCBI Taxonomy" id="1165861"/>
    <lineage>
        <taxon>Eukaryota</taxon>
        <taxon>Fungi</taxon>
        <taxon>Dikarya</taxon>
        <taxon>Basidiomycota</taxon>
        <taxon>Pucciniomycotina</taxon>
        <taxon>Pucciniomycetes</taxon>
        <taxon>Pucciniales</taxon>
        <taxon>Pucciniaceae</taxon>
        <taxon>Puccinia</taxon>
    </lineage>
</organism>
<name>A0A0L0UVK5_9BASI</name>
<feature type="signal peptide" evidence="1">
    <location>
        <begin position="1"/>
        <end position="25"/>
    </location>
</feature>
<evidence type="ECO:0000256" key="1">
    <source>
        <dbReference type="SAM" id="SignalP"/>
    </source>
</evidence>
<evidence type="ECO:0008006" key="4">
    <source>
        <dbReference type="Google" id="ProtNLM"/>
    </source>
</evidence>
<dbReference type="Proteomes" id="UP000054564">
    <property type="component" value="Unassembled WGS sequence"/>
</dbReference>
<gene>
    <name evidence="2" type="ORF">PSTG_15512</name>
</gene>